<dbReference type="PANTHER" id="PTHR15036">
    <property type="entry name" value="PIKACHURIN-LIKE PROTEIN"/>
    <property type="match status" value="1"/>
</dbReference>
<dbReference type="InterPro" id="IPR013320">
    <property type="entry name" value="ConA-like_dom_sf"/>
</dbReference>
<evidence type="ECO:0000259" key="3">
    <source>
        <dbReference type="PROSITE" id="PS50025"/>
    </source>
</evidence>
<dbReference type="PANTHER" id="PTHR15036:SF85">
    <property type="entry name" value="SP2353, ISOFORM A"/>
    <property type="match status" value="1"/>
</dbReference>
<dbReference type="SUPFAM" id="SSF49899">
    <property type="entry name" value="Concanavalin A-like lectins/glucanases"/>
    <property type="match status" value="1"/>
</dbReference>
<evidence type="ECO:0000256" key="1">
    <source>
        <dbReference type="ARBA" id="ARBA00023157"/>
    </source>
</evidence>
<evidence type="ECO:0000313" key="5">
    <source>
        <dbReference type="EMBL" id="KHN77661.1"/>
    </source>
</evidence>
<dbReference type="InterPro" id="IPR001791">
    <property type="entry name" value="Laminin_G"/>
</dbReference>
<reference evidence="5 6" key="1">
    <citation type="submission" date="2014-11" db="EMBL/GenBank/DDBJ databases">
        <title>Genetic blueprint of the zoonotic pathogen Toxocara canis.</title>
        <authorList>
            <person name="Zhu X.-Q."/>
            <person name="Korhonen P.K."/>
            <person name="Cai H."/>
            <person name="Young N.D."/>
            <person name="Nejsum P."/>
            <person name="von Samson-Himmelstjerna G."/>
            <person name="Boag P.R."/>
            <person name="Tan P."/>
            <person name="Li Q."/>
            <person name="Min J."/>
            <person name="Yang Y."/>
            <person name="Wang X."/>
            <person name="Fang X."/>
            <person name="Hall R.S."/>
            <person name="Hofmann A."/>
            <person name="Sternberg P.W."/>
            <person name="Jex A.R."/>
            <person name="Gasser R.B."/>
        </authorList>
    </citation>
    <scope>NUCLEOTIDE SEQUENCE [LARGE SCALE GENOMIC DNA]</scope>
    <source>
        <strain evidence="5">PN_DK_2014</strain>
    </source>
</reference>
<dbReference type="Gene3D" id="2.60.120.200">
    <property type="match status" value="1"/>
</dbReference>
<keyword evidence="1 2" id="KW-1015">Disulfide bond</keyword>
<accession>A0A0B2V2I8</accession>
<dbReference type="OrthoDB" id="88467at2759"/>
<dbReference type="GO" id="GO:0016020">
    <property type="term" value="C:membrane"/>
    <property type="evidence" value="ECO:0007669"/>
    <property type="project" value="UniProtKB-SubCell"/>
</dbReference>
<evidence type="ECO:0000259" key="4">
    <source>
        <dbReference type="PROSITE" id="PS50026"/>
    </source>
</evidence>
<proteinExistence type="predicted"/>
<dbReference type="CDD" id="cd00110">
    <property type="entry name" value="LamG"/>
    <property type="match status" value="1"/>
</dbReference>
<feature type="domain" description="Laminin G" evidence="3">
    <location>
        <begin position="62"/>
        <end position="239"/>
    </location>
</feature>
<dbReference type="PROSITE" id="PS00022">
    <property type="entry name" value="EGF_1"/>
    <property type="match status" value="1"/>
</dbReference>
<dbReference type="SMART" id="SM00282">
    <property type="entry name" value="LamG"/>
    <property type="match status" value="1"/>
</dbReference>
<organism evidence="5 6">
    <name type="scientific">Toxocara canis</name>
    <name type="common">Canine roundworm</name>
    <dbReference type="NCBI Taxonomy" id="6265"/>
    <lineage>
        <taxon>Eukaryota</taxon>
        <taxon>Metazoa</taxon>
        <taxon>Ecdysozoa</taxon>
        <taxon>Nematoda</taxon>
        <taxon>Chromadorea</taxon>
        <taxon>Rhabditida</taxon>
        <taxon>Spirurina</taxon>
        <taxon>Ascaridomorpha</taxon>
        <taxon>Ascaridoidea</taxon>
        <taxon>Toxocaridae</taxon>
        <taxon>Toxocara</taxon>
    </lineage>
</organism>
<evidence type="ECO:0000313" key="6">
    <source>
        <dbReference type="Proteomes" id="UP000031036"/>
    </source>
</evidence>
<dbReference type="InterPro" id="IPR050372">
    <property type="entry name" value="Neurexin-related_CASP"/>
</dbReference>
<keyword evidence="2" id="KW-0245">EGF-like domain</keyword>
<evidence type="ECO:0000256" key="2">
    <source>
        <dbReference type="PROSITE-ProRule" id="PRU00076"/>
    </source>
</evidence>
<sequence length="241" mass="27330">MKLQSVVHEGNLQLYHGPPCLKGACGDEGFCYARLNEHSCRCPEGVSGSRCERRVDMSEFTEGAWFDGQTEYSYLNRASFAVKGQHLSNYSFWIRTNASEGLIWWENKGATLKYDFMAIFLVRSRISFAVSLGNDATLKTITVNNTAPVNDNRWHHIIFIREKRNSEMTVDGETVSHLTSPGSTELNTDGVVWIGGRKLLPREFPYRSPFVGCIRDVRIANVRIRLRDDVISAASPPRCYR</sequence>
<dbReference type="Proteomes" id="UP000031036">
    <property type="component" value="Unassembled WGS sequence"/>
</dbReference>
<name>A0A0B2V2I8_TOXCA</name>
<feature type="domain" description="EGF-like" evidence="4">
    <location>
        <begin position="16"/>
        <end position="52"/>
    </location>
</feature>
<gene>
    <name evidence="5" type="primary">AGRN</name>
    <name evidence="5" type="ORF">Tcan_10145</name>
</gene>
<dbReference type="Pfam" id="PF02210">
    <property type="entry name" value="Laminin_G_2"/>
    <property type="match status" value="1"/>
</dbReference>
<dbReference type="STRING" id="6265.A0A0B2V2I8"/>
<keyword evidence="6" id="KW-1185">Reference proteome</keyword>
<protein>
    <submittedName>
        <fullName evidence="5">Agrin</fullName>
    </submittedName>
</protein>
<dbReference type="Gene3D" id="2.10.25.10">
    <property type="entry name" value="Laminin"/>
    <property type="match status" value="1"/>
</dbReference>
<comment type="caution">
    <text evidence="2">Lacks conserved residue(s) required for the propagation of feature annotation.</text>
</comment>
<dbReference type="AlphaFoldDB" id="A0A0B2V2I8"/>
<comment type="caution">
    <text evidence="5">The sequence shown here is derived from an EMBL/GenBank/DDBJ whole genome shotgun (WGS) entry which is preliminary data.</text>
</comment>
<dbReference type="OMA" id="TRANEFT"/>
<dbReference type="PROSITE" id="PS50025">
    <property type="entry name" value="LAM_G_DOMAIN"/>
    <property type="match status" value="1"/>
</dbReference>
<dbReference type="InterPro" id="IPR000742">
    <property type="entry name" value="EGF"/>
</dbReference>
<feature type="disulfide bond" evidence="2">
    <location>
        <begin position="42"/>
        <end position="51"/>
    </location>
</feature>
<dbReference type="EMBL" id="JPKZ01002258">
    <property type="protein sequence ID" value="KHN77661.1"/>
    <property type="molecule type" value="Genomic_DNA"/>
</dbReference>
<dbReference type="PROSITE" id="PS50026">
    <property type="entry name" value="EGF_3"/>
    <property type="match status" value="1"/>
</dbReference>